<sequence>MFSHFLLVYSDVFHCFLSRVLACFPLRCSWRSLHSGWRVAEVNFALCAVCDGREEEEYNYSKEQLVAHCWQGKGSEEREREAMGGLWMTLPTANSVNDERVGEYGQVVLSRPTLHTHFRTHA</sequence>
<keyword evidence="3" id="KW-1185">Reference proteome</keyword>
<keyword evidence="1" id="KW-0732">Signal</keyword>
<protein>
    <recommendedName>
        <fullName evidence="4">Secreted protein</fullName>
    </recommendedName>
</protein>
<name>A0A5B7ECI7_PORTR</name>
<accession>A0A5B7ECI7</accession>
<comment type="caution">
    <text evidence="2">The sequence shown here is derived from an EMBL/GenBank/DDBJ whole genome shotgun (WGS) entry which is preliminary data.</text>
</comment>
<evidence type="ECO:0000313" key="3">
    <source>
        <dbReference type="Proteomes" id="UP000324222"/>
    </source>
</evidence>
<feature type="signal peptide" evidence="1">
    <location>
        <begin position="1"/>
        <end position="22"/>
    </location>
</feature>
<dbReference type="EMBL" id="VSRR010002393">
    <property type="protein sequence ID" value="MPC31228.1"/>
    <property type="molecule type" value="Genomic_DNA"/>
</dbReference>
<organism evidence="2 3">
    <name type="scientific">Portunus trituberculatus</name>
    <name type="common">Swimming crab</name>
    <name type="synonym">Neptunus trituberculatus</name>
    <dbReference type="NCBI Taxonomy" id="210409"/>
    <lineage>
        <taxon>Eukaryota</taxon>
        <taxon>Metazoa</taxon>
        <taxon>Ecdysozoa</taxon>
        <taxon>Arthropoda</taxon>
        <taxon>Crustacea</taxon>
        <taxon>Multicrustacea</taxon>
        <taxon>Malacostraca</taxon>
        <taxon>Eumalacostraca</taxon>
        <taxon>Eucarida</taxon>
        <taxon>Decapoda</taxon>
        <taxon>Pleocyemata</taxon>
        <taxon>Brachyura</taxon>
        <taxon>Eubrachyura</taxon>
        <taxon>Portunoidea</taxon>
        <taxon>Portunidae</taxon>
        <taxon>Portuninae</taxon>
        <taxon>Portunus</taxon>
    </lineage>
</organism>
<dbReference type="AlphaFoldDB" id="A0A5B7ECI7"/>
<proteinExistence type="predicted"/>
<gene>
    <name evidence="2" type="ORF">E2C01_024512</name>
</gene>
<evidence type="ECO:0000313" key="2">
    <source>
        <dbReference type="EMBL" id="MPC31228.1"/>
    </source>
</evidence>
<dbReference type="Proteomes" id="UP000324222">
    <property type="component" value="Unassembled WGS sequence"/>
</dbReference>
<evidence type="ECO:0000256" key="1">
    <source>
        <dbReference type="SAM" id="SignalP"/>
    </source>
</evidence>
<reference evidence="2 3" key="1">
    <citation type="submission" date="2019-05" db="EMBL/GenBank/DDBJ databases">
        <title>Another draft genome of Portunus trituberculatus and its Hox gene families provides insights of decapod evolution.</title>
        <authorList>
            <person name="Jeong J.-H."/>
            <person name="Song I."/>
            <person name="Kim S."/>
            <person name="Choi T."/>
            <person name="Kim D."/>
            <person name="Ryu S."/>
            <person name="Kim W."/>
        </authorList>
    </citation>
    <scope>NUCLEOTIDE SEQUENCE [LARGE SCALE GENOMIC DNA]</scope>
    <source>
        <tissue evidence="2">Muscle</tissue>
    </source>
</reference>
<feature type="chain" id="PRO_5023104793" description="Secreted protein" evidence="1">
    <location>
        <begin position="23"/>
        <end position="122"/>
    </location>
</feature>
<evidence type="ECO:0008006" key="4">
    <source>
        <dbReference type="Google" id="ProtNLM"/>
    </source>
</evidence>